<gene>
    <name evidence="1" type="primary">Necator_chrIII.g10001</name>
    <name evidence="1" type="ORF">RB195_009236</name>
</gene>
<protein>
    <submittedName>
        <fullName evidence="1">Uncharacterized protein</fullName>
    </submittedName>
</protein>
<evidence type="ECO:0000313" key="1">
    <source>
        <dbReference type="EMBL" id="KAK6741256.1"/>
    </source>
</evidence>
<sequence>MKIDSVVRSGEDAKTGLCFVRSWRHGSVQIVVGSQNDMMPENVSGTLEATRRLNGCYRGWTTATTVDTSGAGNPPSFLECGRFLTPSS</sequence>
<evidence type="ECO:0000313" key="2">
    <source>
        <dbReference type="Proteomes" id="UP001303046"/>
    </source>
</evidence>
<dbReference type="EMBL" id="JAVFWL010000003">
    <property type="protein sequence ID" value="KAK6741256.1"/>
    <property type="molecule type" value="Genomic_DNA"/>
</dbReference>
<comment type="caution">
    <text evidence="1">The sequence shown here is derived from an EMBL/GenBank/DDBJ whole genome shotgun (WGS) entry which is preliminary data.</text>
</comment>
<proteinExistence type="predicted"/>
<reference evidence="1 2" key="1">
    <citation type="submission" date="2023-08" db="EMBL/GenBank/DDBJ databases">
        <title>A Necator americanus chromosomal reference genome.</title>
        <authorList>
            <person name="Ilik V."/>
            <person name="Petrzelkova K.J."/>
            <person name="Pardy F."/>
            <person name="Fuh T."/>
            <person name="Niatou-Singa F.S."/>
            <person name="Gouil Q."/>
            <person name="Baker L."/>
            <person name="Ritchie M.E."/>
            <person name="Jex A.R."/>
            <person name="Gazzola D."/>
            <person name="Li H."/>
            <person name="Toshio Fujiwara R."/>
            <person name="Zhan B."/>
            <person name="Aroian R.V."/>
            <person name="Pafco B."/>
            <person name="Schwarz E.M."/>
        </authorList>
    </citation>
    <scope>NUCLEOTIDE SEQUENCE [LARGE SCALE GENOMIC DNA]</scope>
    <source>
        <strain evidence="1 2">Aroian</strain>
        <tissue evidence="1">Whole animal</tissue>
    </source>
</reference>
<name>A0ABR1CTN2_NECAM</name>
<keyword evidence="2" id="KW-1185">Reference proteome</keyword>
<organism evidence="1 2">
    <name type="scientific">Necator americanus</name>
    <name type="common">Human hookworm</name>
    <dbReference type="NCBI Taxonomy" id="51031"/>
    <lineage>
        <taxon>Eukaryota</taxon>
        <taxon>Metazoa</taxon>
        <taxon>Ecdysozoa</taxon>
        <taxon>Nematoda</taxon>
        <taxon>Chromadorea</taxon>
        <taxon>Rhabditida</taxon>
        <taxon>Rhabditina</taxon>
        <taxon>Rhabditomorpha</taxon>
        <taxon>Strongyloidea</taxon>
        <taxon>Ancylostomatidae</taxon>
        <taxon>Bunostominae</taxon>
        <taxon>Necator</taxon>
    </lineage>
</organism>
<accession>A0ABR1CTN2</accession>
<dbReference type="Proteomes" id="UP001303046">
    <property type="component" value="Unassembled WGS sequence"/>
</dbReference>